<keyword evidence="3" id="KW-1185">Reference proteome</keyword>
<dbReference type="EMBL" id="CAWUPB010001189">
    <property type="protein sequence ID" value="CAK7351687.1"/>
    <property type="molecule type" value="Genomic_DNA"/>
</dbReference>
<dbReference type="GO" id="GO:0008270">
    <property type="term" value="F:zinc ion binding"/>
    <property type="evidence" value="ECO:0007669"/>
    <property type="project" value="UniProtKB-UniRule"/>
</dbReference>
<sequence length="129" mass="15537">MGVVYESLTTKEFEMGYDKMDKDLNLKGNKWLIELYEGRQRWVPTFVKDKEKHVDFDTMNVTIALWTKFPLELQFRSVYTNSMFHKVQVELRDMKYYDVMYLKRKGPDTIYKVLERVLMKDDATKSVEV</sequence>
<accession>A0AAV1SLP8</accession>
<evidence type="ECO:0000313" key="2">
    <source>
        <dbReference type="EMBL" id="CAK7351687.1"/>
    </source>
</evidence>
<evidence type="ECO:0000313" key="3">
    <source>
        <dbReference type="Proteomes" id="UP001314170"/>
    </source>
</evidence>
<keyword evidence="1" id="KW-0863">Zinc-finger</keyword>
<evidence type="ECO:0000256" key="1">
    <source>
        <dbReference type="RuleBase" id="RU367018"/>
    </source>
</evidence>
<keyword evidence="1" id="KW-0862">Zinc</keyword>
<dbReference type="GO" id="GO:0005634">
    <property type="term" value="C:nucleus"/>
    <property type="evidence" value="ECO:0007669"/>
    <property type="project" value="UniProtKB-SubCell"/>
</dbReference>
<dbReference type="PANTHER" id="PTHR31669">
    <property type="entry name" value="PROTEIN FAR1-RELATED SEQUENCE 10-RELATED"/>
    <property type="match status" value="1"/>
</dbReference>
<gene>
    <name evidence="2" type="ORF">DCAF_LOCUS23947</name>
</gene>
<comment type="function">
    <text evidence="1">Putative transcription activator involved in regulating light control of development.</text>
</comment>
<keyword evidence="1" id="KW-0539">Nucleus</keyword>
<comment type="subcellular location">
    <subcellularLocation>
        <location evidence="1">Nucleus</location>
    </subcellularLocation>
</comment>
<proteinExistence type="inferred from homology"/>
<protein>
    <recommendedName>
        <fullName evidence="1">Protein FAR1-RELATED SEQUENCE</fullName>
    </recommendedName>
</protein>
<dbReference type="PANTHER" id="PTHR31669:SF283">
    <property type="entry name" value="PROTEIN FAR1-RELATED SEQUENCE"/>
    <property type="match status" value="1"/>
</dbReference>
<reference evidence="2 3" key="1">
    <citation type="submission" date="2024-01" db="EMBL/GenBank/DDBJ databases">
        <authorList>
            <person name="Waweru B."/>
        </authorList>
    </citation>
    <scope>NUCLEOTIDE SEQUENCE [LARGE SCALE GENOMIC DNA]</scope>
</reference>
<organism evidence="2 3">
    <name type="scientific">Dovyalis caffra</name>
    <dbReference type="NCBI Taxonomy" id="77055"/>
    <lineage>
        <taxon>Eukaryota</taxon>
        <taxon>Viridiplantae</taxon>
        <taxon>Streptophyta</taxon>
        <taxon>Embryophyta</taxon>
        <taxon>Tracheophyta</taxon>
        <taxon>Spermatophyta</taxon>
        <taxon>Magnoliopsida</taxon>
        <taxon>eudicotyledons</taxon>
        <taxon>Gunneridae</taxon>
        <taxon>Pentapetalae</taxon>
        <taxon>rosids</taxon>
        <taxon>fabids</taxon>
        <taxon>Malpighiales</taxon>
        <taxon>Salicaceae</taxon>
        <taxon>Flacourtieae</taxon>
        <taxon>Dovyalis</taxon>
    </lineage>
</organism>
<comment type="caution">
    <text evidence="2">The sequence shown here is derived from an EMBL/GenBank/DDBJ whole genome shotgun (WGS) entry which is preliminary data.</text>
</comment>
<dbReference type="InterPro" id="IPR031052">
    <property type="entry name" value="FHY3/FAR1"/>
</dbReference>
<keyword evidence="1" id="KW-0479">Metal-binding</keyword>
<comment type="similarity">
    <text evidence="1">Belongs to the FHY3/FAR1 family.</text>
</comment>
<dbReference type="GO" id="GO:0006355">
    <property type="term" value="P:regulation of DNA-templated transcription"/>
    <property type="evidence" value="ECO:0007669"/>
    <property type="project" value="UniProtKB-UniRule"/>
</dbReference>
<dbReference type="AlphaFoldDB" id="A0AAV1SLP8"/>
<name>A0AAV1SLP8_9ROSI</name>
<dbReference type="Proteomes" id="UP001314170">
    <property type="component" value="Unassembled WGS sequence"/>
</dbReference>